<dbReference type="InterPro" id="IPR036388">
    <property type="entry name" value="WH-like_DNA-bd_sf"/>
</dbReference>
<dbReference type="FunFam" id="3.40.50.2300:FF:000001">
    <property type="entry name" value="DNA-binding response regulator PhoB"/>
    <property type="match status" value="1"/>
</dbReference>
<protein>
    <recommendedName>
        <fullName evidence="1">Stage 0 sporulation protein A homolog</fullName>
    </recommendedName>
</protein>
<dbReference type="GO" id="GO:0000976">
    <property type="term" value="F:transcription cis-regulatory region binding"/>
    <property type="evidence" value="ECO:0007669"/>
    <property type="project" value="TreeGrafter"/>
</dbReference>
<evidence type="ECO:0000256" key="9">
    <source>
        <dbReference type="PROSITE-ProRule" id="PRU01091"/>
    </source>
</evidence>
<proteinExistence type="predicted"/>
<evidence type="ECO:0000256" key="6">
    <source>
        <dbReference type="ARBA" id="ARBA00023163"/>
    </source>
</evidence>
<dbReference type="FunFam" id="1.10.10.10:FF:000018">
    <property type="entry name" value="DNA-binding response regulator ResD"/>
    <property type="match status" value="1"/>
</dbReference>
<evidence type="ECO:0000256" key="3">
    <source>
        <dbReference type="ARBA" id="ARBA00023012"/>
    </source>
</evidence>
<evidence type="ECO:0000256" key="4">
    <source>
        <dbReference type="ARBA" id="ARBA00023015"/>
    </source>
</evidence>
<dbReference type="SUPFAM" id="SSF52172">
    <property type="entry name" value="CheY-like"/>
    <property type="match status" value="1"/>
</dbReference>
<dbReference type="GO" id="GO:0005829">
    <property type="term" value="C:cytosol"/>
    <property type="evidence" value="ECO:0007669"/>
    <property type="project" value="TreeGrafter"/>
</dbReference>
<dbReference type="Proteomes" id="UP000580568">
    <property type="component" value="Unassembled WGS sequence"/>
</dbReference>
<dbReference type="SMART" id="SM00448">
    <property type="entry name" value="REC"/>
    <property type="match status" value="1"/>
</dbReference>
<dbReference type="CDD" id="cd00383">
    <property type="entry name" value="trans_reg_C"/>
    <property type="match status" value="1"/>
</dbReference>
<comment type="function">
    <text evidence="7">May play the central regulatory role in sporulation. It may be an element of the effector pathway responsible for the activation of sporulation genes in response to nutritional stress. Spo0A may act in concert with spo0H (a sigma factor) to control the expression of some genes that are critical to the sporulation process.</text>
</comment>
<keyword evidence="13" id="KW-1185">Reference proteome</keyword>
<evidence type="ECO:0000256" key="1">
    <source>
        <dbReference type="ARBA" id="ARBA00018672"/>
    </source>
</evidence>
<comment type="caution">
    <text evidence="12">The sequence shown here is derived from an EMBL/GenBank/DDBJ whole genome shotgun (WGS) entry which is preliminary data.</text>
</comment>
<dbReference type="GO" id="GO:0032993">
    <property type="term" value="C:protein-DNA complex"/>
    <property type="evidence" value="ECO:0007669"/>
    <property type="project" value="TreeGrafter"/>
</dbReference>
<evidence type="ECO:0000259" key="11">
    <source>
        <dbReference type="PROSITE" id="PS51755"/>
    </source>
</evidence>
<evidence type="ECO:0000256" key="7">
    <source>
        <dbReference type="ARBA" id="ARBA00024867"/>
    </source>
</evidence>
<keyword evidence="4" id="KW-0805">Transcription regulation</keyword>
<organism evidence="12 13">
    <name type="scientific">Clostridium fungisolvens</name>
    <dbReference type="NCBI Taxonomy" id="1604897"/>
    <lineage>
        <taxon>Bacteria</taxon>
        <taxon>Bacillati</taxon>
        <taxon>Bacillota</taxon>
        <taxon>Clostridia</taxon>
        <taxon>Eubacteriales</taxon>
        <taxon>Clostridiaceae</taxon>
        <taxon>Clostridium</taxon>
    </lineage>
</organism>
<dbReference type="Gene3D" id="3.40.50.2300">
    <property type="match status" value="1"/>
</dbReference>
<accession>A0A6V8SCS6</accession>
<reference evidence="12 13" key="1">
    <citation type="submission" date="2020-07" db="EMBL/GenBank/DDBJ databases">
        <title>A new beta-1,3-glucan-decomposing anaerobic bacterium isolated from anoxic soil subjected to biological soil disinfestation.</title>
        <authorList>
            <person name="Ueki A."/>
            <person name="Tonouchi A."/>
        </authorList>
    </citation>
    <scope>NUCLEOTIDE SEQUENCE [LARGE SCALE GENOMIC DNA]</scope>
    <source>
        <strain evidence="12 13">TW1</strain>
    </source>
</reference>
<dbReference type="Gene3D" id="1.10.10.10">
    <property type="entry name" value="Winged helix-like DNA-binding domain superfamily/Winged helix DNA-binding domain"/>
    <property type="match status" value="1"/>
</dbReference>
<dbReference type="PANTHER" id="PTHR48111">
    <property type="entry name" value="REGULATOR OF RPOS"/>
    <property type="match status" value="1"/>
</dbReference>
<dbReference type="InterPro" id="IPR011006">
    <property type="entry name" value="CheY-like_superfamily"/>
</dbReference>
<keyword evidence="6" id="KW-0804">Transcription</keyword>
<gene>
    <name evidence="12" type="ORF">bsdtw1_00412</name>
</gene>
<feature type="DNA-binding region" description="OmpR/PhoB-type" evidence="9">
    <location>
        <begin position="134"/>
        <end position="233"/>
    </location>
</feature>
<dbReference type="CDD" id="cd17574">
    <property type="entry name" value="REC_OmpR"/>
    <property type="match status" value="1"/>
</dbReference>
<evidence type="ECO:0000313" key="13">
    <source>
        <dbReference type="Proteomes" id="UP000580568"/>
    </source>
</evidence>
<dbReference type="SMART" id="SM00862">
    <property type="entry name" value="Trans_reg_C"/>
    <property type="match status" value="1"/>
</dbReference>
<dbReference type="PANTHER" id="PTHR48111:SF2">
    <property type="entry name" value="RESPONSE REGULATOR SAER"/>
    <property type="match status" value="1"/>
</dbReference>
<dbReference type="RefSeq" id="WP_183275930.1">
    <property type="nucleotide sequence ID" value="NZ_BLZR01000001.1"/>
</dbReference>
<feature type="modified residue" description="4-aspartylphosphate" evidence="8">
    <location>
        <position position="54"/>
    </location>
</feature>
<dbReference type="InterPro" id="IPR039420">
    <property type="entry name" value="WalR-like"/>
</dbReference>
<evidence type="ECO:0000256" key="2">
    <source>
        <dbReference type="ARBA" id="ARBA00022553"/>
    </source>
</evidence>
<keyword evidence="5 9" id="KW-0238">DNA-binding</keyword>
<dbReference type="PROSITE" id="PS50110">
    <property type="entry name" value="RESPONSE_REGULATORY"/>
    <property type="match status" value="1"/>
</dbReference>
<dbReference type="Pfam" id="PF00486">
    <property type="entry name" value="Trans_reg_C"/>
    <property type="match status" value="1"/>
</dbReference>
<sequence length="233" mass="27068">MEKETILIVDDEKEIRDLVEIYLKNDGYNTIKASDGQEALEVLEKNDVDLIILDVMMPKLDGIEACMKIREERNTPIIMLSAKSEDMDKIFGLTTGADDYLTKPFNPLELLARVKSQLRRYIKLNNNVIQKKKDNVIEIEDLTINIETHQIDINGKEIKLTPIEFDILALLAENRGKVFSIENIYESVWNESFIQSDNTVMVHIRKIREKLEENPRKPKYIKTVWGVGYKIEK</sequence>
<dbReference type="PROSITE" id="PS51755">
    <property type="entry name" value="OMPR_PHOB"/>
    <property type="match status" value="1"/>
</dbReference>
<dbReference type="InterPro" id="IPR001867">
    <property type="entry name" value="OmpR/PhoB-type_DNA-bd"/>
</dbReference>
<dbReference type="AlphaFoldDB" id="A0A6V8SCS6"/>
<feature type="domain" description="Response regulatory" evidence="10">
    <location>
        <begin position="5"/>
        <end position="118"/>
    </location>
</feature>
<name>A0A6V8SCS6_9CLOT</name>
<dbReference type="Gene3D" id="6.10.250.690">
    <property type="match status" value="1"/>
</dbReference>
<dbReference type="EMBL" id="BLZR01000001">
    <property type="protein sequence ID" value="GFP74362.1"/>
    <property type="molecule type" value="Genomic_DNA"/>
</dbReference>
<evidence type="ECO:0000256" key="5">
    <source>
        <dbReference type="ARBA" id="ARBA00023125"/>
    </source>
</evidence>
<dbReference type="InterPro" id="IPR001789">
    <property type="entry name" value="Sig_transdc_resp-reg_receiver"/>
</dbReference>
<dbReference type="Pfam" id="PF00072">
    <property type="entry name" value="Response_reg"/>
    <property type="match status" value="1"/>
</dbReference>
<feature type="domain" description="OmpR/PhoB-type" evidence="11">
    <location>
        <begin position="134"/>
        <end position="233"/>
    </location>
</feature>
<dbReference type="GO" id="GO:0006355">
    <property type="term" value="P:regulation of DNA-templated transcription"/>
    <property type="evidence" value="ECO:0007669"/>
    <property type="project" value="InterPro"/>
</dbReference>
<evidence type="ECO:0000259" key="10">
    <source>
        <dbReference type="PROSITE" id="PS50110"/>
    </source>
</evidence>
<evidence type="ECO:0000256" key="8">
    <source>
        <dbReference type="PROSITE-ProRule" id="PRU00169"/>
    </source>
</evidence>
<evidence type="ECO:0000313" key="12">
    <source>
        <dbReference type="EMBL" id="GFP74362.1"/>
    </source>
</evidence>
<keyword evidence="3" id="KW-0902">Two-component regulatory system</keyword>
<keyword evidence="2 8" id="KW-0597">Phosphoprotein</keyword>
<dbReference type="GO" id="GO:0000156">
    <property type="term" value="F:phosphorelay response regulator activity"/>
    <property type="evidence" value="ECO:0007669"/>
    <property type="project" value="TreeGrafter"/>
</dbReference>